<evidence type="ECO:0000256" key="6">
    <source>
        <dbReference type="ARBA" id="ARBA00022723"/>
    </source>
</evidence>
<feature type="region of interest" description="Disordered" evidence="15">
    <location>
        <begin position="438"/>
        <end position="457"/>
    </location>
</feature>
<evidence type="ECO:0000256" key="2">
    <source>
        <dbReference type="ARBA" id="ARBA00022515"/>
    </source>
</evidence>
<comment type="cofactor">
    <cofactor evidence="12 13 14">
        <name>Zn(2+)</name>
        <dbReference type="ChEBI" id="CHEBI:29105"/>
    </cofactor>
    <text evidence="12 13 14">Binds 1 zinc ion per monomer.</text>
</comment>
<evidence type="ECO:0000256" key="13">
    <source>
        <dbReference type="PIRNR" id="PIRNR002811"/>
    </source>
</evidence>
<dbReference type="PROSITE" id="PS50880">
    <property type="entry name" value="TOPRIM"/>
    <property type="match status" value="1"/>
</dbReference>
<dbReference type="GO" id="GO:0006269">
    <property type="term" value="P:DNA replication, synthesis of primer"/>
    <property type="evidence" value="ECO:0007669"/>
    <property type="project" value="UniProtKB-UniRule"/>
</dbReference>
<proteinExistence type="inferred from homology"/>
<comment type="domain">
    <text evidence="12">Contains an N-terminal zinc-binding domain, a central core domain that contains the primase activity, and a C-terminal DnaB-binding domain.</text>
</comment>
<dbReference type="GO" id="GO:1990077">
    <property type="term" value="C:primosome complex"/>
    <property type="evidence" value="ECO:0007669"/>
    <property type="project" value="UniProtKB-KW"/>
</dbReference>
<keyword evidence="4 12" id="KW-0548">Nucleotidyltransferase</keyword>
<protein>
    <recommendedName>
        <fullName evidence="12 13">DNA primase</fullName>
        <ecNumber evidence="12">2.7.7.101</ecNumber>
    </recommendedName>
</protein>
<dbReference type="InterPro" id="IPR002694">
    <property type="entry name" value="Znf_CHC2"/>
</dbReference>
<evidence type="ECO:0000256" key="1">
    <source>
        <dbReference type="ARBA" id="ARBA00022478"/>
    </source>
</evidence>
<keyword evidence="1 12" id="KW-0240">DNA-directed RNA polymerase</keyword>
<keyword evidence="10 12" id="KW-0238">DNA-binding</keyword>
<dbReference type="Gene3D" id="3.90.580.10">
    <property type="entry name" value="Zinc finger, CHC2-type domain"/>
    <property type="match status" value="1"/>
</dbReference>
<keyword evidence="5 12" id="KW-0235">DNA replication</keyword>
<sequence>MPMIPEDVVEDIRSKTNIADVINQFVSLSKSGNNLFGLCPFHEENTPSFSVNEQKQIFHCFSCGRGGNVFKFIMEFENVSFPQAVIKVADMQGIKLPAQYTNADNSKSHVNPVESKLIDMHEQTAELYNHFLMNTDYGQHALDYLHKRGLTDDTIKFYKLGFAPSNRILSTFLKNKGFDYQSMRKSGLFLESDDGELRDRFFNRIMYPIKNEVGSIVGFSGRVLDKSESQAKYLNSPETEIFNKRKILFNFSDAKNAIRKEKTVILFEGFMDVISAYQSGVENGIASMGTSLTREQVHTINRITKKLYVCYDGDAPGQNAINRALSLLGNTKLELGVIQMPKGVDPDEYRKQNGEEKFAEYMKSALESPLSFKMRYLKLNRNLDNENDQLTYINDVLKEIAKLPQPLERDIYVNQLAEQFNVSKLDLTNQMNKFIQRDDVRKQSEEPHDSGQTNVSSFNNVKSYSKVEIAERNLFHRILDSKEMWNYLMTKDNFAFVDDNYELLYTLAQGYMKDHDEYNSAEFQDFIKDEKLQHFLINIEMTQISEHSSFEEIDDYVNIIMTEAPLDDQIKQKKADLNEAKKLGDVDRQTKLAMDIIDLQRKKQLSNKA</sequence>
<dbReference type="Pfam" id="PF10410">
    <property type="entry name" value="DnaB_bind"/>
    <property type="match status" value="1"/>
</dbReference>
<dbReference type="HAMAP" id="MF_00974">
    <property type="entry name" value="DNA_primase_DnaG"/>
    <property type="match status" value="1"/>
</dbReference>
<evidence type="ECO:0000256" key="11">
    <source>
        <dbReference type="ARBA" id="ARBA00023163"/>
    </source>
</evidence>
<dbReference type="EC" id="2.7.7.101" evidence="12"/>
<dbReference type="InterPro" id="IPR050219">
    <property type="entry name" value="DnaG_primase"/>
</dbReference>
<dbReference type="AlphaFoldDB" id="A0A387AUW2"/>
<dbReference type="Gene3D" id="3.40.1360.10">
    <property type="match status" value="1"/>
</dbReference>
<dbReference type="InterPro" id="IPR006295">
    <property type="entry name" value="DNA_primase_DnaG"/>
</dbReference>
<evidence type="ECO:0000259" key="16">
    <source>
        <dbReference type="PROSITE" id="PS50880"/>
    </source>
</evidence>
<dbReference type="Proteomes" id="UP000272003">
    <property type="component" value="Chromosome"/>
</dbReference>
<gene>
    <name evidence="12" type="primary">dnaG</name>
    <name evidence="17" type="ORF">D7I45_03140</name>
</gene>
<dbReference type="Gene3D" id="3.90.980.10">
    <property type="entry name" value="DNA primase, catalytic core, N-terminal domain"/>
    <property type="match status" value="1"/>
</dbReference>
<keyword evidence="11 12" id="KW-0804">Transcription</keyword>
<dbReference type="Pfam" id="PF13155">
    <property type="entry name" value="Toprim_2"/>
    <property type="match status" value="1"/>
</dbReference>
<dbReference type="InterPro" id="IPR030846">
    <property type="entry name" value="DnaG_bac"/>
</dbReference>
<dbReference type="InterPro" id="IPR036977">
    <property type="entry name" value="DNA_primase_Znf_CHC2"/>
</dbReference>
<dbReference type="GO" id="GO:0008270">
    <property type="term" value="F:zinc ion binding"/>
    <property type="evidence" value="ECO:0007669"/>
    <property type="project" value="UniProtKB-UniRule"/>
</dbReference>
<comment type="subunit">
    <text evidence="12">Monomer. Interacts with DnaB.</text>
</comment>
<organism evidence="17 18">
    <name type="scientific">Apilactobacillus bombintestini</name>
    <dbReference type="NCBI Taxonomy" id="2419772"/>
    <lineage>
        <taxon>Bacteria</taxon>
        <taxon>Bacillati</taxon>
        <taxon>Bacillota</taxon>
        <taxon>Bacilli</taxon>
        <taxon>Lactobacillales</taxon>
        <taxon>Lactobacillaceae</taxon>
        <taxon>Apilactobacillus</taxon>
    </lineage>
</organism>
<dbReference type="SMART" id="SM00493">
    <property type="entry name" value="TOPRIM"/>
    <property type="match status" value="1"/>
</dbReference>
<keyword evidence="6 12" id="KW-0479">Metal-binding</keyword>
<dbReference type="RefSeq" id="WP_120784304.1">
    <property type="nucleotide sequence ID" value="NZ_CP032626.1"/>
</dbReference>
<keyword evidence="9" id="KW-0460">Magnesium</keyword>
<keyword evidence="18" id="KW-1185">Reference proteome</keyword>
<evidence type="ECO:0000256" key="8">
    <source>
        <dbReference type="ARBA" id="ARBA00022833"/>
    </source>
</evidence>
<dbReference type="InterPro" id="IPR016136">
    <property type="entry name" value="DNA_helicase_N/primase_C"/>
</dbReference>
<evidence type="ECO:0000256" key="12">
    <source>
        <dbReference type="HAMAP-Rule" id="MF_00974"/>
    </source>
</evidence>
<comment type="function">
    <text evidence="12 13">RNA polymerase that catalyzes the synthesis of short RNA molecules used as primers for DNA polymerase during DNA replication.</text>
</comment>
<evidence type="ECO:0000256" key="14">
    <source>
        <dbReference type="PIRSR" id="PIRSR002811-1"/>
    </source>
</evidence>
<dbReference type="InterPro" id="IPR037068">
    <property type="entry name" value="DNA_primase_core_N_sf"/>
</dbReference>
<dbReference type="InterPro" id="IPR019475">
    <property type="entry name" value="DNA_primase_DnaB-bd"/>
</dbReference>
<feature type="zinc finger region" description="CHC2-type" evidence="12 14">
    <location>
        <begin position="39"/>
        <end position="63"/>
    </location>
</feature>
<comment type="catalytic activity">
    <reaction evidence="12">
        <text>ssDNA + n NTP = ssDNA/pppN(pN)n-1 hybrid + (n-1) diphosphate.</text>
        <dbReference type="EC" id="2.7.7.101"/>
    </reaction>
</comment>
<keyword evidence="2 12" id="KW-0639">Primosome</keyword>
<dbReference type="InterPro" id="IPR034151">
    <property type="entry name" value="TOPRIM_DnaG_bac"/>
</dbReference>
<dbReference type="GO" id="GO:0005737">
    <property type="term" value="C:cytoplasm"/>
    <property type="evidence" value="ECO:0007669"/>
    <property type="project" value="TreeGrafter"/>
</dbReference>
<dbReference type="SUPFAM" id="SSF56731">
    <property type="entry name" value="DNA primase core"/>
    <property type="match status" value="1"/>
</dbReference>
<dbReference type="PANTHER" id="PTHR30313:SF2">
    <property type="entry name" value="DNA PRIMASE"/>
    <property type="match status" value="1"/>
</dbReference>
<dbReference type="EMBL" id="CP032626">
    <property type="protein sequence ID" value="AYF92536.1"/>
    <property type="molecule type" value="Genomic_DNA"/>
</dbReference>
<keyword evidence="7 12" id="KW-0863">Zinc-finger</keyword>
<dbReference type="SMART" id="SM00400">
    <property type="entry name" value="ZnF_CHCC"/>
    <property type="match status" value="1"/>
</dbReference>
<dbReference type="SUPFAM" id="SSF57783">
    <property type="entry name" value="Zinc beta-ribbon"/>
    <property type="match status" value="1"/>
</dbReference>
<dbReference type="GO" id="GO:0003677">
    <property type="term" value="F:DNA binding"/>
    <property type="evidence" value="ECO:0007669"/>
    <property type="project" value="UniProtKB-KW"/>
</dbReference>
<comment type="similarity">
    <text evidence="12 13">Belongs to the DnaG primase family.</text>
</comment>
<name>A0A387AUW2_9LACO</name>
<dbReference type="OrthoDB" id="9803773at2"/>
<evidence type="ECO:0000313" key="17">
    <source>
        <dbReference type="EMBL" id="AYF92536.1"/>
    </source>
</evidence>
<dbReference type="InterPro" id="IPR006171">
    <property type="entry name" value="TOPRIM_dom"/>
</dbReference>
<dbReference type="NCBIfam" id="TIGR01391">
    <property type="entry name" value="dnaG"/>
    <property type="match status" value="1"/>
</dbReference>
<dbReference type="Gene3D" id="1.10.860.10">
    <property type="entry name" value="DNAb Helicase, Chain A"/>
    <property type="match status" value="1"/>
</dbReference>
<evidence type="ECO:0000256" key="5">
    <source>
        <dbReference type="ARBA" id="ARBA00022705"/>
    </source>
</evidence>
<dbReference type="GO" id="GO:0000428">
    <property type="term" value="C:DNA-directed RNA polymerase complex"/>
    <property type="evidence" value="ECO:0007669"/>
    <property type="project" value="UniProtKB-KW"/>
</dbReference>
<dbReference type="PANTHER" id="PTHR30313">
    <property type="entry name" value="DNA PRIMASE"/>
    <property type="match status" value="1"/>
</dbReference>
<feature type="compositionally biased region" description="Basic and acidic residues" evidence="15">
    <location>
        <begin position="438"/>
        <end position="449"/>
    </location>
</feature>
<evidence type="ECO:0000256" key="3">
    <source>
        <dbReference type="ARBA" id="ARBA00022679"/>
    </source>
</evidence>
<evidence type="ECO:0000256" key="15">
    <source>
        <dbReference type="SAM" id="MobiDB-lite"/>
    </source>
</evidence>
<dbReference type="CDD" id="cd03364">
    <property type="entry name" value="TOPRIM_DnaG_primases"/>
    <property type="match status" value="1"/>
</dbReference>
<dbReference type="KEGG" id="abom:D7I45_03140"/>
<keyword evidence="3 12" id="KW-0808">Transferase</keyword>
<evidence type="ECO:0000256" key="4">
    <source>
        <dbReference type="ARBA" id="ARBA00022695"/>
    </source>
</evidence>
<evidence type="ECO:0000256" key="7">
    <source>
        <dbReference type="ARBA" id="ARBA00022771"/>
    </source>
</evidence>
<reference evidence="17 18" key="1">
    <citation type="submission" date="2018-09" db="EMBL/GenBank/DDBJ databases">
        <title>Genome sequencing of strain BHWM-4.</title>
        <authorList>
            <person name="Heo J."/>
            <person name="Kim S.-J."/>
            <person name="Kwon S.-W."/>
        </authorList>
    </citation>
    <scope>NUCLEOTIDE SEQUENCE [LARGE SCALE GENOMIC DNA]</scope>
    <source>
        <strain evidence="17 18">BHWM-4</strain>
    </source>
</reference>
<evidence type="ECO:0000256" key="9">
    <source>
        <dbReference type="ARBA" id="ARBA00022842"/>
    </source>
</evidence>
<dbReference type="InterPro" id="IPR013264">
    <property type="entry name" value="DNAG_N"/>
</dbReference>
<keyword evidence="8 12" id="KW-0862">Zinc</keyword>
<evidence type="ECO:0000313" key="18">
    <source>
        <dbReference type="Proteomes" id="UP000272003"/>
    </source>
</evidence>
<accession>A0A387AUW2</accession>
<dbReference type="Pfam" id="PF08275">
    <property type="entry name" value="DNAG_N"/>
    <property type="match status" value="1"/>
</dbReference>
<dbReference type="GO" id="GO:0003899">
    <property type="term" value="F:DNA-directed RNA polymerase activity"/>
    <property type="evidence" value="ECO:0007669"/>
    <property type="project" value="UniProtKB-UniRule"/>
</dbReference>
<dbReference type="FunFam" id="3.90.580.10:FF:000001">
    <property type="entry name" value="DNA primase"/>
    <property type="match status" value="1"/>
</dbReference>
<feature type="domain" description="Toprim" evidence="16">
    <location>
        <begin position="262"/>
        <end position="343"/>
    </location>
</feature>
<evidence type="ECO:0000256" key="10">
    <source>
        <dbReference type="ARBA" id="ARBA00023125"/>
    </source>
</evidence>
<dbReference type="PIRSF" id="PIRSF002811">
    <property type="entry name" value="DnaG"/>
    <property type="match status" value="1"/>
</dbReference>
<dbReference type="Pfam" id="PF01807">
    <property type="entry name" value="Zn_ribbon_DnaG"/>
    <property type="match status" value="1"/>
</dbReference>